<protein>
    <submittedName>
        <fullName evidence="1">Uncharacterized protein</fullName>
    </submittedName>
</protein>
<reference evidence="1 2" key="1">
    <citation type="submission" date="2022-01" db="EMBL/GenBank/DDBJ databases">
        <authorList>
            <person name="Xiong W."/>
            <person name="Schranz E."/>
        </authorList>
    </citation>
    <scope>NUCLEOTIDE SEQUENCE [LARGE SCALE GENOMIC DNA]</scope>
</reference>
<proteinExistence type="predicted"/>
<gene>
    <name evidence="1" type="ORF">LVIROSA_LOCUS3541</name>
</gene>
<sequence length="66" mass="7936">MICCKKIALAPILVENLNNKIYHDLHRPLYVVVQERKFTRIWFVIFKEFPQRFLKGISKPHRGGHF</sequence>
<organism evidence="1 2">
    <name type="scientific">Lactuca virosa</name>
    <dbReference type="NCBI Taxonomy" id="75947"/>
    <lineage>
        <taxon>Eukaryota</taxon>
        <taxon>Viridiplantae</taxon>
        <taxon>Streptophyta</taxon>
        <taxon>Embryophyta</taxon>
        <taxon>Tracheophyta</taxon>
        <taxon>Spermatophyta</taxon>
        <taxon>Magnoliopsida</taxon>
        <taxon>eudicotyledons</taxon>
        <taxon>Gunneridae</taxon>
        <taxon>Pentapetalae</taxon>
        <taxon>asterids</taxon>
        <taxon>campanulids</taxon>
        <taxon>Asterales</taxon>
        <taxon>Asteraceae</taxon>
        <taxon>Cichorioideae</taxon>
        <taxon>Cichorieae</taxon>
        <taxon>Lactucinae</taxon>
        <taxon>Lactuca</taxon>
    </lineage>
</organism>
<dbReference type="EMBL" id="CAKMRJ010000002">
    <property type="protein sequence ID" value="CAH1415717.1"/>
    <property type="molecule type" value="Genomic_DNA"/>
</dbReference>
<accession>A0AAU9LN08</accession>
<evidence type="ECO:0000313" key="1">
    <source>
        <dbReference type="EMBL" id="CAH1415717.1"/>
    </source>
</evidence>
<name>A0AAU9LN08_9ASTR</name>
<evidence type="ECO:0000313" key="2">
    <source>
        <dbReference type="Proteomes" id="UP001157418"/>
    </source>
</evidence>
<keyword evidence="2" id="KW-1185">Reference proteome</keyword>
<comment type="caution">
    <text evidence="1">The sequence shown here is derived from an EMBL/GenBank/DDBJ whole genome shotgun (WGS) entry which is preliminary data.</text>
</comment>
<dbReference type="Proteomes" id="UP001157418">
    <property type="component" value="Unassembled WGS sequence"/>
</dbReference>
<dbReference type="AlphaFoldDB" id="A0AAU9LN08"/>